<dbReference type="RefSeq" id="XP_068358903.1">
    <property type="nucleotide sequence ID" value="XM_068504954.1"/>
</dbReference>
<gene>
    <name evidence="1" type="ORF">TRFO_26449</name>
</gene>
<evidence type="ECO:0000313" key="2">
    <source>
        <dbReference type="Proteomes" id="UP000179807"/>
    </source>
</evidence>
<dbReference type="OrthoDB" id="10590328at2759"/>
<dbReference type="Proteomes" id="UP000179807">
    <property type="component" value="Unassembled WGS sequence"/>
</dbReference>
<dbReference type="GeneID" id="94839658"/>
<comment type="caution">
    <text evidence="1">The sequence shown here is derived from an EMBL/GenBank/DDBJ whole genome shotgun (WGS) entry which is preliminary data.</text>
</comment>
<proteinExistence type="predicted"/>
<reference evidence="1" key="1">
    <citation type="submission" date="2016-10" db="EMBL/GenBank/DDBJ databases">
        <authorList>
            <person name="Benchimol M."/>
            <person name="Almeida L.G."/>
            <person name="Vasconcelos A.T."/>
            <person name="Perreira-Neves A."/>
            <person name="Rosa I.A."/>
            <person name="Tasca T."/>
            <person name="Bogo M.R."/>
            <person name="de Souza W."/>
        </authorList>
    </citation>
    <scope>NUCLEOTIDE SEQUENCE [LARGE SCALE GENOMIC DNA]</scope>
    <source>
        <strain evidence="1">K</strain>
    </source>
</reference>
<dbReference type="EMBL" id="MLAK01000747">
    <property type="protein sequence ID" value="OHT05767.1"/>
    <property type="molecule type" value="Genomic_DNA"/>
</dbReference>
<evidence type="ECO:0000313" key="1">
    <source>
        <dbReference type="EMBL" id="OHT05767.1"/>
    </source>
</evidence>
<sequence length="679" mass="76175">MDSEKIGVHKDAHLLFSSPDGKTFFSFSTDGSVKAWSDKLLASFHDLCEPVKEITYLPEKKWLVVIGELTAFSVISIPQLCSILLCSGHNSPIVEVIYSNGLLHSRCASSSIYTWNIDGQLVSKRKSKKLKRIGQISEISATPMSRSEPALHDKSLHFDSPIFSKIVPLIMPNCQTFAVVLDVFDFLQAFTNYETLQIQSDPSFLPLIMLWRCHVGSRIQLTDKIGLLGSFTYAIAGDNYTVTLPFSIKLQLAEENSKKLQSIPKEKNRSASLLLDVEKMRKGKSRAKITPDKNINLTNSVAFEFSPLLTAIHSVAASATAQCFVGVKNDENLSIISSVSQTTTAMALPTAVCPSALVLANYLMFPSSSLKSVVINVIQELMNNMTEKESNSVIDKVEHNFSKWEVILPFVFIHCLKYKLPSKFGKKCASHVFPVIFESPETLDLFLNCFTSFVDYIDDFQEFYILMLDATISKKIPYNKMAGFGIVKPLEFFDVTVMTPFCPELCEALFERWMNPDREVLLNFISHVLAASRNGISIELDKIFDIIASKISYFASCKSYLVFGSGQGEIIVFSRETTLITWKQQITRFPISCLSISPSGGRFVVIVLEEDNTISWVSPSPVKSKEPFKIDSIEQLPEGIVISDFVWKNDFKVILRNMGKKMIESTAPNATFFQRFKKK</sequence>
<dbReference type="AlphaFoldDB" id="A0A1J4K302"/>
<keyword evidence="2" id="KW-1185">Reference proteome</keyword>
<accession>A0A1J4K302</accession>
<protein>
    <submittedName>
        <fullName evidence="1">Uncharacterized protein</fullName>
    </submittedName>
</protein>
<dbReference type="Gene3D" id="2.130.10.10">
    <property type="entry name" value="YVTN repeat-like/Quinoprotein amine dehydrogenase"/>
    <property type="match status" value="1"/>
</dbReference>
<dbReference type="SUPFAM" id="SSF69322">
    <property type="entry name" value="Tricorn protease domain 2"/>
    <property type="match status" value="1"/>
</dbReference>
<dbReference type="VEuPathDB" id="TrichDB:TRFO_26449"/>
<organism evidence="1 2">
    <name type="scientific">Tritrichomonas foetus</name>
    <dbReference type="NCBI Taxonomy" id="1144522"/>
    <lineage>
        <taxon>Eukaryota</taxon>
        <taxon>Metamonada</taxon>
        <taxon>Parabasalia</taxon>
        <taxon>Tritrichomonadida</taxon>
        <taxon>Tritrichomonadidae</taxon>
        <taxon>Tritrichomonas</taxon>
    </lineage>
</organism>
<dbReference type="InterPro" id="IPR015943">
    <property type="entry name" value="WD40/YVTN_repeat-like_dom_sf"/>
</dbReference>
<name>A0A1J4K302_9EUKA</name>